<dbReference type="EnsemblProtists" id="PYU1_T013375">
    <property type="protein sequence ID" value="PYU1_T013375"/>
    <property type="gene ID" value="PYU1_G013346"/>
</dbReference>
<dbReference type="VEuPathDB" id="FungiDB:PYU1_G013346"/>
<reference evidence="2" key="1">
    <citation type="journal article" date="2010" name="Genome Biol.">
        <title>Genome sequence of the necrotrophic plant pathogen Pythium ultimum reveals original pathogenicity mechanisms and effector repertoire.</title>
        <authorList>
            <person name="Levesque C.A."/>
            <person name="Brouwer H."/>
            <person name="Cano L."/>
            <person name="Hamilton J.P."/>
            <person name="Holt C."/>
            <person name="Huitema E."/>
            <person name="Raffaele S."/>
            <person name="Robideau G.P."/>
            <person name="Thines M."/>
            <person name="Win J."/>
            <person name="Zerillo M.M."/>
            <person name="Beakes G.W."/>
            <person name="Boore J.L."/>
            <person name="Busam D."/>
            <person name="Dumas B."/>
            <person name="Ferriera S."/>
            <person name="Fuerstenberg S.I."/>
            <person name="Gachon C.M."/>
            <person name="Gaulin E."/>
            <person name="Govers F."/>
            <person name="Grenville-Briggs L."/>
            <person name="Horner N."/>
            <person name="Hostetler J."/>
            <person name="Jiang R.H."/>
            <person name="Johnson J."/>
            <person name="Krajaejun T."/>
            <person name="Lin H."/>
            <person name="Meijer H.J."/>
            <person name="Moore B."/>
            <person name="Morris P."/>
            <person name="Phuntmart V."/>
            <person name="Puiu D."/>
            <person name="Shetty J."/>
            <person name="Stajich J.E."/>
            <person name="Tripathy S."/>
            <person name="Wawra S."/>
            <person name="van West P."/>
            <person name="Whitty B.R."/>
            <person name="Coutinho P.M."/>
            <person name="Henrissat B."/>
            <person name="Martin F."/>
            <person name="Thomas P.D."/>
            <person name="Tyler B.M."/>
            <person name="De Vries R.P."/>
            <person name="Kamoun S."/>
            <person name="Yandell M."/>
            <person name="Tisserat N."/>
            <person name="Buell C.R."/>
        </authorList>
    </citation>
    <scope>NUCLEOTIDE SEQUENCE</scope>
    <source>
        <strain evidence="2">DAOM:BR144</strain>
    </source>
</reference>
<evidence type="ECO:0000313" key="2">
    <source>
        <dbReference type="Proteomes" id="UP000019132"/>
    </source>
</evidence>
<dbReference type="EMBL" id="GL376609">
    <property type="status" value="NOT_ANNOTATED_CDS"/>
    <property type="molecule type" value="Genomic_DNA"/>
</dbReference>
<proteinExistence type="predicted"/>
<dbReference type="HOGENOM" id="CLU_2519550_0_0_1"/>
<reference evidence="2" key="2">
    <citation type="submission" date="2010-04" db="EMBL/GenBank/DDBJ databases">
        <authorList>
            <person name="Buell R."/>
            <person name="Hamilton J."/>
            <person name="Hostetler J."/>
        </authorList>
    </citation>
    <scope>NUCLEOTIDE SEQUENCE [LARGE SCALE GENOMIC DNA]</scope>
    <source>
        <strain evidence="2">DAOM:BR144</strain>
    </source>
</reference>
<dbReference type="AlphaFoldDB" id="K3X826"/>
<dbReference type="InParanoid" id="K3X826"/>
<accession>K3X826</accession>
<evidence type="ECO:0000313" key="1">
    <source>
        <dbReference type="EnsemblProtists" id="PYU1_T013375"/>
    </source>
</evidence>
<organism evidence="1 2">
    <name type="scientific">Globisporangium ultimum (strain ATCC 200006 / CBS 805.95 / DAOM BR144)</name>
    <name type="common">Pythium ultimum</name>
    <dbReference type="NCBI Taxonomy" id="431595"/>
    <lineage>
        <taxon>Eukaryota</taxon>
        <taxon>Sar</taxon>
        <taxon>Stramenopiles</taxon>
        <taxon>Oomycota</taxon>
        <taxon>Peronosporomycetes</taxon>
        <taxon>Pythiales</taxon>
        <taxon>Pythiaceae</taxon>
        <taxon>Globisporangium</taxon>
    </lineage>
</organism>
<protein>
    <submittedName>
        <fullName evidence="1">Uncharacterized protein</fullName>
    </submittedName>
</protein>
<reference evidence="1" key="3">
    <citation type="submission" date="2015-02" db="UniProtKB">
        <authorList>
            <consortium name="EnsemblProtists"/>
        </authorList>
    </citation>
    <scope>IDENTIFICATION</scope>
    <source>
        <strain evidence="1">DAOM BR144</strain>
    </source>
</reference>
<keyword evidence="2" id="KW-1185">Reference proteome</keyword>
<name>K3X826_GLOUD</name>
<dbReference type="Proteomes" id="UP000019132">
    <property type="component" value="Unassembled WGS sequence"/>
</dbReference>
<sequence>AYGIAAETNPPVSAYSHSLKKFVANGFKSLREYIKKYQKVVPYDGRPAGGTLECGFTDPNGPPQMIPDQIAWRGSTFQHSGPCEV</sequence>